<dbReference type="CDD" id="cd14099">
    <property type="entry name" value="STKc_PLK"/>
    <property type="match status" value="1"/>
</dbReference>
<dbReference type="Gene3D" id="1.10.510.10">
    <property type="entry name" value="Transferase(Phosphotransferase) domain 1"/>
    <property type="match status" value="1"/>
</dbReference>
<dbReference type="CDD" id="cd13118">
    <property type="entry name" value="POLO_box_1"/>
    <property type="match status" value="1"/>
</dbReference>
<comment type="similarity">
    <text evidence="8">Belongs to the protein kinase superfamily. Ser/Thr protein kinase family. CDC5/Polo subfamily.</text>
</comment>
<reference evidence="11 12" key="1">
    <citation type="submission" date="2018-12" db="EMBL/GenBank/DDBJ databases">
        <authorList>
            <person name="Tiukova I."/>
            <person name="Dainat J."/>
        </authorList>
    </citation>
    <scope>NUCLEOTIDE SEQUENCE [LARGE SCALE GENOMIC DNA]</scope>
</reference>
<evidence type="ECO:0000259" key="9">
    <source>
        <dbReference type="PROSITE" id="PS50011"/>
    </source>
</evidence>
<dbReference type="GO" id="GO:0005634">
    <property type="term" value="C:nucleus"/>
    <property type="evidence" value="ECO:0007669"/>
    <property type="project" value="TreeGrafter"/>
</dbReference>
<dbReference type="Gene3D" id="3.30.200.20">
    <property type="entry name" value="Phosphorylase Kinase, domain 1"/>
    <property type="match status" value="1"/>
</dbReference>
<dbReference type="GO" id="GO:0005816">
    <property type="term" value="C:spindle pole body"/>
    <property type="evidence" value="ECO:0007669"/>
    <property type="project" value="TreeGrafter"/>
</dbReference>
<evidence type="ECO:0000313" key="11">
    <source>
        <dbReference type="EMBL" id="VEU20552.1"/>
    </source>
</evidence>
<feature type="binding site" evidence="7">
    <location>
        <position position="95"/>
    </location>
    <ligand>
        <name>ATP</name>
        <dbReference type="ChEBI" id="CHEBI:30616"/>
    </ligand>
</feature>
<dbReference type="FunFam" id="3.30.200.20:FF:000091">
    <property type="entry name" value="Serine/threonine-protein kinase PLK"/>
    <property type="match status" value="1"/>
</dbReference>
<evidence type="ECO:0000256" key="5">
    <source>
        <dbReference type="ARBA" id="ARBA00022777"/>
    </source>
</evidence>
<dbReference type="InterPro" id="IPR036947">
    <property type="entry name" value="POLO_box_dom_sf"/>
</dbReference>
<proteinExistence type="inferred from homology"/>
<dbReference type="Gene3D" id="3.30.1120.30">
    <property type="entry name" value="POLO box domain"/>
    <property type="match status" value="2"/>
</dbReference>
<dbReference type="EMBL" id="CAACVR010000005">
    <property type="protein sequence ID" value="VEU20552.1"/>
    <property type="molecule type" value="Genomic_DNA"/>
</dbReference>
<sequence>MSGKPLQALNSVQINSKSNGIIRTPAKAAVSKPETHHHRRKQKLSSLCKTPPSVVRNRNGRGYHRGLFLGEGGFARCFQMKDETGRIFAAKTVAKASIKNEKTKTKLLSEIKIHKSMSHPNIVKFIDCFEDDVNVYILLEICPNHSLMDLLKHRKLVSEPEVRFFMTQIIGAVKYLHRRMVIHRDLKLGNIFFDPDMNLKIGDFGLATIINPPSRRRYTICGTPNYIAPEVLGGKKTGHSFEVDIWAIGIMMFALLFGKPPFQAKDVQIIYERIKHDEYAFPADSPVSEEARVLIRDLLNTDPTKRPSLDEILQYDWFTCGPFPSGVTVESLKREPRGISFLTREESLVNFENVKGQVGVNGGVTLQRAGPTTPVEILKSDLYSEQPKTLLPHSLSPDNNKNKYHEVTTPLAVKPYRSKLSTELNRATSESIMVKVLNEALSKTLLNLKQIEEGAASSSSKGYDGKDPILVSKWVDYSNKHGFAYQLSNNSIGVLFNAGHTVLKFPDYQELCLVEPRGEKGWRERIMSPAEVPQSLEKNVEVVDFFQKYMNAHLSDVAEKDDGELGSEDETVYLRRYTRDDNYIMFEMNNGSYQFNFKDHHKFVLSRYGHFITHITPSKEIETLPLDSVVANGNFYDYPDEYFTVKYDFLKHALREKIVT</sequence>
<dbReference type="InterPro" id="IPR000959">
    <property type="entry name" value="POLO_box_dom"/>
</dbReference>
<dbReference type="InterPro" id="IPR000719">
    <property type="entry name" value="Prot_kinase_dom"/>
</dbReference>
<dbReference type="Proteomes" id="UP000290900">
    <property type="component" value="Unassembled WGS sequence"/>
</dbReference>
<evidence type="ECO:0000256" key="8">
    <source>
        <dbReference type="RuleBase" id="RU361162"/>
    </source>
</evidence>
<dbReference type="PROSITE" id="PS00108">
    <property type="entry name" value="PROTEIN_KINASE_ST"/>
    <property type="match status" value="1"/>
</dbReference>
<dbReference type="GO" id="GO:0000922">
    <property type="term" value="C:spindle pole"/>
    <property type="evidence" value="ECO:0007669"/>
    <property type="project" value="TreeGrafter"/>
</dbReference>
<dbReference type="GO" id="GO:0005737">
    <property type="term" value="C:cytoplasm"/>
    <property type="evidence" value="ECO:0007669"/>
    <property type="project" value="TreeGrafter"/>
</dbReference>
<evidence type="ECO:0000256" key="7">
    <source>
        <dbReference type="PROSITE-ProRule" id="PRU10141"/>
    </source>
</evidence>
<dbReference type="PROSITE" id="PS50011">
    <property type="entry name" value="PROTEIN_KINASE_DOM"/>
    <property type="match status" value="1"/>
</dbReference>
<evidence type="ECO:0000256" key="6">
    <source>
        <dbReference type="ARBA" id="ARBA00022840"/>
    </source>
</evidence>
<dbReference type="SUPFAM" id="SSF56112">
    <property type="entry name" value="Protein kinase-like (PK-like)"/>
    <property type="match status" value="1"/>
</dbReference>
<dbReference type="GO" id="GO:0007052">
    <property type="term" value="P:mitotic spindle organization"/>
    <property type="evidence" value="ECO:0007669"/>
    <property type="project" value="TreeGrafter"/>
</dbReference>
<dbReference type="AlphaFoldDB" id="A0A448YHW9"/>
<evidence type="ECO:0000256" key="4">
    <source>
        <dbReference type="ARBA" id="ARBA00022741"/>
    </source>
</evidence>
<keyword evidence="12" id="KW-1185">Reference proteome</keyword>
<evidence type="ECO:0000256" key="3">
    <source>
        <dbReference type="ARBA" id="ARBA00022737"/>
    </source>
</evidence>
<dbReference type="InterPro" id="IPR011009">
    <property type="entry name" value="Kinase-like_dom_sf"/>
</dbReference>
<evidence type="ECO:0000256" key="1">
    <source>
        <dbReference type="ARBA" id="ARBA00022527"/>
    </source>
</evidence>
<dbReference type="FunCoup" id="A0A448YHW9">
    <property type="interactions" value="340"/>
</dbReference>
<dbReference type="PANTHER" id="PTHR24345:SF0">
    <property type="entry name" value="CELL CYCLE SERINE_THREONINE-PROTEIN KINASE CDC5_MSD2"/>
    <property type="match status" value="1"/>
</dbReference>
<dbReference type="Pfam" id="PF00659">
    <property type="entry name" value="POLO_box"/>
    <property type="match status" value="2"/>
</dbReference>
<feature type="domain" description="Protein kinase" evidence="9">
    <location>
        <begin position="63"/>
        <end position="318"/>
    </location>
</feature>
<dbReference type="InterPro" id="IPR017441">
    <property type="entry name" value="Protein_kinase_ATP_BS"/>
</dbReference>
<dbReference type="InterPro" id="IPR033695">
    <property type="entry name" value="POLO_box_2"/>
</dbReference>
<protein>
    <recommendedName>
        <fullName evidence="8">Serine/threonine-protein kinase</fullName>
        <ecNumber evidence="8">2.7.11.21</ecNumber>
    </recommendedName>
</protein>
<keyword evidence="6 7" id="KW-0067">ATP-binding</keyword>
<evidence type="ECO:0000259" key="10">
    <source>
        <dbReference type="PROSITE" id="PS50078"/>
    </source>
</evidence>
<keyword evidence="2 8" id="KW-0808">Transferase</keyword>
<dbReference type="SUPFAM" id="SSF82615">
    <property type="entry name" value="Polo-box domain"/>
    <property type="match status" value="2"/>
</dbReference>
<dbReference type="FunFam" id="1.10.510.10:FF:000647">
    <property type="entry name" value="Serine/threonine-protein kinase"/>
    <property type="match status" value="1"/>
</dbReference>
<dbReference type="Pfam" id="PF00069">
    <property type="entry name" value="Pkinase"/>
    <property type="match status" value="1"/>
</dbReference>
<gene>
    <name evidence="11" type="ORF">BRENAR_LOCUS1287</name>
</gene>
<dbReference type="SMART" id="SM00220">
    <property type="entry name" value="S_TKc"/>
    <property type="match status" value="1"/>
</dbReference>
<dbReference type="InterPro" id="IPR008271">
    <property type="entry name" value="Ser/Thr_kinase_AS"/>
</dbReference>
<dbReference type="OrthoDB" id="408964at2759"/>
<accession>A0A448YHW9</accession>
<feature type="domain" description="POLO box" evidence="10">
    <location>
        <begin position="573"/>
        <end position="659"/>
    </location>
</feature>
<keyword evidence="3" id="KW-0677">Repeat</keyword>
<dbReference type="GO" id="GO:0000776">
    <property type="term" value="C:kinetochore"/>
    <property type="evidence" value="ECO:0007669"/>
    <property type="project" value="TreeGrafter"/>
</dbReference>
<evidence type="ECO:0000313" key="12">
    <source>
        <dbReference type="Proteomes" id="UP000290900"/>
    </source>
</evidence>
<name>A0A448YHW9_BRENA</name>
<dbReference type="GO" id="GO:0004674">
    <property type="term" value="F:protein serine/threonine kinase activity"/>
    <property type="evidence" value="ECO:0007669"/>
    <property type="project" value="UniProtKB-KW"/>
</dbReference>
<dbReference type="STRING" id="13370.A0A448YHW9"/>
<organism evidence="11 12">
    <name type="scientific">Brettanomyces naardenensis</name>
    <name type="common">Yeast</name>
    <dbReference type="NCBI Taxonomy" id="13370"/>
    <lineage>
        <taxon>Eukaryota</taxon>
        <taxon>Fungi</taxon>
        <taxon>Dikarya</taxon>
        <taxon>Ascomycota</taxon>
        <taxon>Saccharomycotina</taxon>
        <taxon>Pichiomycetes</taxon>
        <taxon>Pichiales</taxon>
        <taxon>Pichiaceae</taxon>
        <taxon>Brettanomyces</taxon>
    </lineage>
</organism>
<dbReference type="InParanoid" id="A0A448YHW9"/>
<evidence type="ECO:0000256" key="2">
    <source>
        <dbReference type="ARBA" id="ARBA00022679"/>
    </source>
</evidence>
<keyword evidence="1 8" id="KW-0723">Serine/threonine-protein kinase</keyword>
<dbReference type="PROSITE" id="PS00107">
    <property type="entry name" value="PROTEIN_KINASE_ATP"/>
    <property type="match status" value="1"/>
</dbReference>
<comment type="catalytic activity">
    <reaction evidence="8">
        <text>L-threonyl-[protein] + ATP = O-phospho-L-threonyl-[protein] + ADP + H(+)</text>
        <dbReference type="Rhea" id="RHEA:46608"/>
        <dbReference type="Rhea" id="RHEA-COMP:11060"/>
        <dbReference type="Rhea" id="RHEA-COMP:11605"/>
        <dbReference type="ChEBI" id="CHEBI:15378"/>
        <dbReference type="ChEBI" id="CHEBI:30013"/>
        <dbReference type="ChEBI" id="CHEBI:30616"/>
        <dbReference type="ChEBI" id="CHEBI:61977"/>
        <dbReference type="ChEBI" id="CHEBI:456216"/>
        <dbReference type="EC" id="2.7.11.21"/>
    </reaction>
</comment>
<dbReference type="GO" id="GO:0005524">
    <property type="term" value="F:ATP binding"/>
    <property type="evidence" value="ECO:0007669"/>
    <property type="project" value="UniProtKB-UniRule"/>
</dbReference>
<keyword evidence="4 7" id="KW-0547">Nucleotide-binding</keyword>
<feature type="domain" description="POLO box" evidence="10">
    <location>
        <begin position="470"/>
        <end position="552"/>
    </location>
</feature>
<dbReference type="InterPro" id="IPR033701">
    <property type="entry name" value="POLO_box_1"/>
</dbReference>
<keyword evidence="5 8" id="KW-0418">Kinase</keyword>
<dbReference type="CDD" id="cd13117">
    <property type="entry name" value="POLO_box_2"/>
    <property type="match status" value="1"/>
</dbReference>
<dbReference type="EC" id="2.7.11.21" evidence="8"/>
<dbReference type="PANTHER" id="PTHR24345">
    <property type="entry name" value="SERINE/THREONINE-PROTEIN KINASE PLK"/>
    <property type="match status" value="1"/>
</dbReference>
<dbReference type="PROSITE" id="PS50078">
    <property type="entry name" value="POLO_BOX"/>
    <property type="match status" value="2"/>
</dbReference>
<dbReference type="GO" id="GO:0030447">
    <property type="term" value="P:filamentous growth"/>
    <property type="evidence" value="ECO:0007669"/>
    <property type="project" value="UniProtKB-ARBA"/>
</dbReference>